<reference evidence="1 2" key="1">
    <citation type="submission" date="2014-04" db="EMBL/GenBank/DDBJ databases">
        <authorList>
            <consortium name="DOE Joint Genome Institute"/>
            <person name="Kuo A."/>
            <person name="Kohler A."/>
            <person name="Costa M.D."/>
            <person name="Nagy L.G."/>
            <person name="Floudas D."/>
            <person name="Copeland A."/>
            <person name="Barry K.W."/>
            <person name="Cichocki N."/>
            <person name="Veneault-Fourrey C."/>
            <person name="LaButti K."/>
            <person name="Lindquist E.A."/>
            <person name="Lipzen A."/>
            <person name="Lundell T."/>
            <person name="Morin E."/>
            <person name="Murat C."/>
            <person name="Sun H."/>
            <person name="Tunlid A."/>
            <person name="Henrissat B."/>
            <person name="Grigoriev I.V."/>
            <person name="Hibbett D.S."/>
            <person name="Martin F."/>
            <person name="Nordberg H.P."/>
            <person name="Cantor M.N."/>
            <person name="Hua S.X."/>
        </authorList>
    </citation>
    <scope>NUCLEOTIDE SEQUENCE [LARGE SCALE GENOMIC DNA]</scope>
    <source>
        <strain evidence="1 2">Marx 270</strain>
    </source>
</reference>
<proteinExistence type="predicted"/>
<dbReference type="HOGENOM" id="CLU_2622983_0_0_1"/>
<accession>A0A0C3IHC1</accession>
<keyword evidence="2" id="KW-1185">Reference proteome</keyword>
<dbReference type="Proteomes" id="UP000054217">
    <property type="component" value="Unassembled WGS sequence"/>
</dbReference>
<organism evidence="1 2">
    <name type="scientific">Pisolithus tinctorius Marx 270</name>
    <dbReference type="NCBI Taxonomy" id="870435"/>
    <lineage>
        <taxon>Eukaryota</taxon>
        <taxon>Fungi</taxon>
        <taxon>Dikarya</taxon>
        <taxon>Basidiomycota</taxon>
        <taxon>Agaricomycotina</taxon>
        <taxon>Agaricomycetes</taxon>
        <taxon>Agaricomycetidae</taxon>
        <taxon>Boletales</taxon>
        <taxon>Sclerodermatineae</taxon>
        <taxon>Pisolithaceae</taxon>
        <taxon>Pisolithus</taxon>
    </lineage>
</organism>
<dbReference type="AlphaFoldDB" id="A0A0C3IHC1"/>
<dbReference type="InParanoid" id="A0A0C3IHC1"/>
<protein>
    <submittedName>
        <fullName evidence="1">Uncharacterized protein</fullName>
    </submittedName>
</protein>
<evidence type="ECO:0000313" key="2">
    <source>
        <dbReference type="Proteomes" id="UP000054217"/>
    </source>
</evidence>
<reference evidence="2" key="2">
    <citation type="submission" date="2015-01" db="EMBL/GenBank/DDBJ databases">
        <title>Evolutionary Origins and Diversification of the Mycorrhizal Mutualists.</title>
        <authorList>
            <consortium name="DOE Joint Genome Institute"/>
            <consortium name="Mycorrhizal Genomics Consortium"/>
            <person name="Kohler A."/>
            <person name="Kuo A."/>
            <person name="Nagy L.G."/>
            <person name="Floudas D."/>
            <person name="Copeland A."/>
            <person name="Barry K.W."/>
            <person name="Cichocki N."/>
            <person name="Veneault-Fourrey C."/>
            <person name="LaButti K."/>
            <person name="Lindquist E.A."/>
            <person name="Lipzen A."/>
            <person name="Lundell T."/>
            <person name="Morin E."/>
            <person name="Murat C."/>
            <person name="Riley R."/>
            <person name="Ohm R."/>
            <person name="Sun H."/>
            <person name="Tunlid A."/>
            <person name="Henrissat B."/>
            <person name="Grigoriev I.V."/>
            <person name="Hibbett D.S."/>
            <person name="Martin F."/>
        </authorList>
    </citation>
    <scope>NUCLEOTIDE SEQUENCE [LARGE SCALE GENOMIC DNA]</scope>
    <source>
        <strain evidence="2">Marx 270</strain>
    </source>
</reference>
<evidence type="ECO:0000313" key="1">
    <source>
        <dbReference type="EMBL" id="KIN96407.1"/>
    </source>
</evidence>
<sequence length="78" mass="8187">MTAGTEEMAIFATSQISTSMTNARCNLEPKLEGGLRWAMPVCRGNKGAVPDSVRGSVPSFSCMGKIPLSRAAISSLPL</sequence>
<gene>
    <name evidence="1" type="ORF">M404DRAFT_1006796</name>
</gene>
<name>A0A0C3IHC1_PISTI</name>
<dbReference type="EMBL" id="KN832047">
    <property type="protein sequence ID" value="KIN96407.1"/>
    <property type="molecule type" value="Genomic_DNA"/>
</dbReference>